<organism evidence="2">
    <name type="scientific">Zea mays</name>
    <name type="common">Maize</name>
    <dbReference type="NCBI Taxonomy" id="4577"/>
    <lineage>
        <taxon>Eukaryota</taxon>
        <taxon>Viridiplantae</taxon>
        <taxon>Streptophyta</taxon>
        <taxon>Embryophyta</taxon>
        <taxon>Tracheophyta</taxon>
        <taxon>Spermatophyta</taxon>
        <taxon>Magnoliopsida</taxon>
        <taxon>Liliopsida</taxon>
        <taxon>Poales</taxon>
        <taxon>Poaceae</taxon>
        <taxon>PACMAD clade</taxon>
        <taxon>Panicoideae</taxon>
        <taxon>Andropogonodae</taxon>
        <taxon>Andropogoneae</taxon>
        <taxon>Tripsacinae</taxon>
        <taxon>Zea</taxon>
    </lineage>
</organism>
<gene>
    <name evidence="2" type="ORF">Zm00014a_010901</name>
</gene>
<dbReference type="AlphaFoldDB" id="A0A3L6DT29"/>
<keyword evidence="1" id="KW-0472">Membrane</keyword>
<evidence type="ECO:0000313" key="2">
    <source>
        <dbReference type="EMBL" id="PWZ11864.1"/>
    </source>
</evidence>
<feature type="transmembrane region" description="Helical" evidence="1">
    <location>
        <begin position="158"/>
        <end position="179"/>
    </location>
</feature>
<keyword evidence="1" id="KW-0812">Transmembrane</keyword>
<reference evidence="2" key="1">
    <citation type="journal article" date="2018" name="Nat. Genet.">
        <title>Extensive intraspecific gene order and gene structural variations between Mo17 and other maize genomes.</title>
        <authorList>
            <person name="Sun S."/>
            <person name="Zhou Y."/>
            <person name="Chen J."/>
            <person name="Shi J."/>
            <person name="Zhao H."/>
            <person name="Zhao H."/>
            <person name="Song W."/>
            <person name="Zhang M."/>
            <person name="Cui Y."/>
            <person name="Dong X."/>
            <person name="Liu H."/>
            <person name="Ma X."/>
            <person name="Jiao Y."/>
            <person name="Wang B."/>
            <person name="Wei X."/>
            <person name="Stein J.C."/>
            <person name="Glaubitz J.C."/>
            <person name="Lu F."/>
            <person name="Yu G."/>
            <person name="Liang C."/>
            <person name="Fengler K."/>
            <person name="Li B."/>
            <person name="Rafalski A."/>
            <person name="Schnable P.S."/>
            <person name="Ware D.H."/>
            <person name="Buckler E.S."/>
            <person name="Lai J."/>
        </authorList>
    </citation>
    <scope>NUCLEOTIDE SEQUENCE [LARGE SCALE GENOMIC DNA]</scope>
    <source>
        <tissue evidence="2">Seedling</tissue>
    </source>
</reference>
<keyword evidence="1" id="KW-1133">Transmembrane helix</keyword>
<name>A0A3L6DT29_MAIZE</name>
<dbReference type="ExpressionAtlas" id="A0A3L6DT29">
    <property type="expression patterns" value="baseline"/>
</dbReference>
<accession>A0A3L6DT29</accession>
<dbReference type="EMBL" id="NCVQ01000009">
    <property type="protein sequence ID" value="PWZ11864.1"/>
    <property type="molecule type" value="Genomic_DNA"/>
</dbReference>
<comment type="caution">
    <text evidence="2">The sequence shown here is derived from an EMBL/GenBank/DDBJ whole genome shotgun (WGS) entry which is preliminary data.</text>
</comment>
<proteinExistence type="predicted"/>
<sequence length="235" mass="26314">MASAPPPGPPSWSVTLSLRHRGGLEIRAAAENVLPGWGRGGERLSLLLRLRRRLLLSVTSQCGGRRAAATEPGTPPRGCRVVRLLRSAWARLPRATSIWRRKKQAPARVVPRRDRRGQVIRSPLFFLKQSRHPQSPTPARPGFWAVAWTPTWAATLRFVAVVVAIAAVLAVALAIDAAFRVRDDLGNRRGGWDSKPIARWATFLELMEHPPLPWNYNYKWLPGAPKRGLEWIFSK</sequence>
<dbReference type="Proteomes" id="UP000251960">
    <property type="component" value="Chromosome 8"/>
</dbReference>
<protein>
    <submittedName>
        <fullName evidence="2">Uncharacterized protein</fullName>
    </submittedName>
</protein>
<evidence type="ECO:0000256" key="1">
    <source>
        <dbReference type="SAM" id="Phobius"/>
    </source>
</evidence>